<evidence type="ECO:0000256" key="1">
    <source>
        <dbReference type="SAM" id="Phobius"/>
    </source>
</evidence>
<keyword evidence="1" id="KW-1133">Transmembrane helix</keyword>
<dbReference type="EMBL" id="BK015422">
    <property type="protein sequence ID" value="DAE05953.1"/>
    <property type="molecule type" value="Genomic_DNA"/>
</dbReference>
<organism evidence="2">
    <name type="scientific">Myoviridae sp. ctNYa18</name>
    <dbReference type="NCBI Taxonomy" id="2825090"/>
    <lineage>
        <taxon>Viruses</taxon>
        <taxon>Duplodnaviria</taxon>
        <taxon>Heunggongvirae</taxon>
        <taxon>Uroviricota</taxon>
        <taxon>Caudoviricetes</taxon>
    </lineage>
</organism>
<reference evidence="2" key="1">
    <citation type="journal article" date="2021" name="Proc. Natl. Acad. Sci. U.S.A.">
        <title>A Catalog of Tens of Thousands of Viruses from Human Metagenomes Reveals Hidden Associations with Chronic Diseases.</title>
        <authorList>
            <person name="Tisza M.J."/>
            <person name="Buck C.B."/>
        </authorList>
    </citation>
    <scope>NUCLEOTIDE SEQUENCE</scope>
    <source>
        <strain evidence="2">CtNYa18</strain>
    </source>
</reference>
<keyword evidence="1" id="KW-0812">Transmembrane</keyword>
<evidence type="ECO:0000313" key="2">
    <source>
        <dbReference type="EMBL" id="DAE05953.1"/>
    </source>
</evidence>
<feature type="transmembrane region" description="Helical" evidence="1">
    <location>
        <begin position="6"/>
        <end position="28"/>
    </location>
</feature>
<keyword evidence="1" id="KW-0472">Membrane</keyword>
<proteinExistence type="predicted"/>
<sequence>METLVWILQAVPHAIFITGLIVAGHWAIKKIIKAVKEYDNA</sequence>
<protein>
    <submittedName>
        <fullName evidence="2">Uncharacterized protein</fullName>
    </submittedName>
</protein>
<accession>A0A8S5PHU8</accession>
<name>A0A8S5PHU8_9CAUD</name>